<dbReference type="Proteomes" id="UP000187455">
    <property type="component" value="Unassembled WGS sequence"/>
</dbReference>
<reference evidence="2 3" key="1">
    <citation type="journal article" date="2016" name="Mol. Biol. Evol.">
        <title>Genome-Wide Survey of Gut Fungi (Harpellales) Reveals the First Horizontally Transferred Ubiquitin Gene from a Mosquito Host.</title>
        <authorList>
            <person name="Wang Y."/>
            <person name="White M.M."/>
            <person name="Kvist S."/>
            <person name="Moncalvo J.M."/>
        </authorList>
    </citation>
    <scope>NUCLEOTIDE SEQUENCE [LARGE SCALE GENOMIC DNA]</scope>
    <source>
        <strain evidence="2 3">ALG-7-W6</strain>
    </source>
</reference>
<feature type="compositionally biased region" description="Polar residues" evidence="1">
    <location>
        <begin position="1"/>
        <end position="15"/>
    </location>
</feature>
<keyword evidence="3" id="KW-1185">Reference proteome</keyword>
<organism evidence="2 3">
    <name type="scientific">Smittium mucronatum</name>
    <dbReference type="NCBI Taxonomy" id="133383"/>
    <lineage>
        <taxon>Eukaryota</taxon>
        <taxon>Fungi</taxon>
        <taxon>Fungi incertae sedis</taxon>
        <taxon>Zoopagomycota</taxon>
        <taxon>Kickxellomycotina</taxon>
        <taxon>Harpellomycetes</taxon>
        <taxon>Harpellales</taxon>
        <taxon>Legeriomycetaceae</taxon>
        <taxon>Smittium</taxon>
    </lineage>
</organism>
<protein>
    <submittedName>
        <fullName evidence="2">Uncharacterized protein</fullName>
    </submittedName>
</protein>
<feature type="region of interest" description="Disordered" evidence="1">
    <location>
        <begin position="1"/>
        <end position="45"/>
    </location>
</feature>
<feature type="non-terminal residue" evidence="2">
    <location>
        <position position="45"/>
    </location>
</feature>
<proteinExistence type="predicted"/>
<sequence length="45" mass="4991">MNSSRSSSPDLQTPPINGADYEEDRSVSFYPPIDDLTRSYQGLSP</sequence>
<evidence type="ECO:0000313" key="3">
    <source>
        <dbReference type="Proteomes" id="UP000187455"/>
    </source>
</evidence>
<dbReference type="AlphaFoldDB" id="A0A1R0GQ35"/>
<evidence type="ECO:0000313" key="2">
    <source>
        <dbReference type="EMBL" id="OLY78986.1"/>
    </source>
</evidence>
<evidence type="ECO:0000256" key="1">
    <source>
        <dbReference type="SAM" id="MobiDB-lite"/>
    </source>
</evidence>
<accession>A0A1R0GQ35</accession>
<gene>
    <name evidence="2" type="ORF">AYI68_g6955</name>
</gene>
<comment type="caution">
    <text evidence="2">The sequence shown here is derived from an EMBL/GenBank/DDBJ whole genome shotgun (WGS) entry which is preliminary data.</text>
</comment>
<dbReference type="EMBL" id="LSSL01005169">
    <property type="protein sequence ID" value="OLY78986.1"/>
    <property type="molecule type" value="Genomic_DNA"/>
</dbReference>
<name>A0A1R0GQ35_9FUNG</name>